<evidence type="ECO:0000313" key="4">
    <source>
        <dbReference type="EMBL" id="KAG1536362.1"/>
    </source>
</evidence>
<name>A0A9P6Y033_9FUNG</name>
<feature type="domain" description="Leucine-binding protein" evidence="3">
    <location>
        <begin position="32"/>
        <end position="113"/>
    </location>
</feature>
<dbReference type="InterPro" id="IPR028082">
    <property type="entry name" value="Peripla_BP_I"/>
</dbReference>
<dbReference type="SUPFAM" id="SSF53822">
    <property type="entry name" value="Periplasmic binding protein-like I"/>
    <property type="match status" value="1"/>
</dbReference>
<keyword evidence="5" id="KW-1185">Reference proteome</keyword>
<evidence type="ECO:0000313" key="5">
    <source>
        <dbReference type="Proteomes" id="UP000740926"/>
    </source>
</evidence>
<dbReference type="Proteomes" id="UP000740926">
    <property type="component" value="Unassembled WGS sequence"/>
</dbReference>
<feature type="signal peptide" evidence="2">
    <location>
        <begin position="1"/>
        <end position="24"/>
    </location>
</feature>
<accession>A0A9P6Y033</accession>
<dbReference type="PANTHER" id="PTHR30483:SF6">
    <property type="entry name" value="PERIPLASMIC BINDING PROTEIN OF ABC TRANSPORTER FOR NATURAL AMINO ACIDS"/>
    <property type="match status" value="1"/>
</dbReference>
<dbReference type="InterPro" id="IPR028081">
    <property type="entry name" value="Leu-bd"/>
</dbReference>
<evidence type="ECO:0000259" key="3">
    <source>
        <dbReference type="Pfam" id="PF13458"/>
    </source>
</evidence>
<keyword evidence="1 2" id="KW-0732">Signal</keyword>
<dbReference type="InterPro" id="IPR051010">
    <property type="entry name" value="BCAA_transport"/>
</dbReference>
<protein>
    <recommendedName>
        <fullName evidence="3">Leucine-binding protein domain-containing protein</fullName>
    </recommendedName>
</protein>
<evidence type="ECO:0000256" key="1">
    <source>
        <dbReference type="ARBA" id="ARBA00022729"/>
    </source>
</evidence>
<dbReference type="AlphaFoldDB" id="A0A9P6Y033"/>
<evidence type="ECO:0000256" key="2">
    <source>
        <dbReference type="SAM" id="SignalP"/>
    </source>
</evidence>
<dbReference type="PANTHER" id="PTHR30483">
    <property type="entry name" value="LEUCINE-SPECIFIC-BINDING PROTEIN"/>
    <property type="match status" value="1"/>
</dbReference>
<proteinExistence type="predicted"/>
<gene>
    <name evidence="4" type="ORF">G6F50_015082</name>
</gene>
<sequence>MKLHTITAALAMAGLGFAGATAHAQGISDDVIRIGFITDMSGVYSDIDGKAGLDAIRMAIEDAGGSINGKKIEVVSADHQNKADVASARVREWFDEQKVDVIIAGTNSMAARAGSS</sequence>
<feature type="chain" id="PRO_5040472118" description="Leucine-binding protein domain-containing protein" evidence="2">
    <location>
        <begin position="25"/>
        <end position="116"/>
    </location>
</feature>
<organism evidence="4 5">
    <name type="scientific">Rhizopus delemar</name>
    <dbReference type="NCBI Taxonomy" id="936053"/>
    <lineage>
        <taxon>Eukaryota</taxon>
        <taxon>Fungi</taxon>
        <taxon>Fungi incertae sedis</taxon>
        <taxon>Mucoromycota</taxon>
        <taxon>Mucoromycotina</taxon>
        <taxon>Mucoromycetes</taxon>
        <taxon>Mucorales</taxon>
        <taxon>Mucorineae</taxon>
        <taxon>Rhizopodaceae</taxon>
        <taxon>Rhizopus</taxon>
    </lineage>
</organism>
<reference evidence="4 5" key="1">
    <citation type="journal article" date="2020" name="Microb. Genom.">
        <title>Genetic diversity of clinical and environmental Mucorales isolates obtained from an investigation of mucormycosis cases among solid organ transplant recipients.</title>
        <authorList>
            <person name="Nguyen M.H."/>
            <person name="Kaul D."/>
            <person name="Muto C."/>
            <person name="Cheng S.J."/>
            <person name="Richter R.A."/>
            <person name="Bruno V.M."/>
            <person name="Liu G."/>
            <person name="Beyhan S."/>
            <person name="Sundermann A.J."/>
            <person name="Mounaud S."/>
            <person name="Pasculle A.W."/>
            <person name="Nierman W.C."/>
            <person name="Driscoll E."/>
            <person name="Cumbie R."/>
            <person name="Clancy C.J."/>
            <person name="Dupont C.L."/>
        </authorList>
    </citation>
    <scope>NUCLEOTIDE SEQUENCE [LARGE SCALE GENOMIC DNA]</scope>
    <source>
        <strain evidence="4 5">GL24</strain>
    </source>
</reference>
<dbReference type="EMBL" id="JAANIU010007915">
    <property type="protein sequence ID" value="KAG1536362.1"/>
    <property type="molecule type" value="Genomic_DNA"/>
</dbReference>
<comment type="caution">
    <text evidence="4">The sequence shown here is derived from an EMBL/GenBank/DDBJ whole genome shotgun (WGS) entry which is preliminary data.</text>
</comment>
<dbReference type="Gene3D" id="3.40.50.2300">
    <property type="match status" value="1"/>
</dbReference>
<dbReference type="Pfam" id="PF13458">
    <property type="entry name" value="Peripla_BP_6"/>
    <property type="match status" value="1"/>
</dbReference>